<dbReference type="Proteomes" id="UP000247903">
    <property type="component" value="Unassembled WGS sequence"/>
</dbReference>
<keyword evidence="2" id="KW-1185">Reference proteome</keyword>
<evidence type="ECO:0000313" key="2">
    <source>
        <dbReference type="Proteomes" id="UP000247903"/>
    </source>
</evidence>
<accession>A0A2V4C4U4</accession>
<evidence type="ECO:0000313" key="1">
    <source>
        <dbReference type="EMBL" id="PXY41224.1"/>
    </source>
</evidence>
<organism evidence="1 2">
    <name type="scientific">Flavobacterium cheongpyeongense</name>
    <dbReference type="NCBI Taxonomy" id="2212651"/>
    <lineage>
        <taxon>Bacteria</taxon>
        <taxon>Pseudomonadati</taxon>
        <taxon>Bacteroidota</taxon>
        <taxon>Flavobacteriia</taxon>
        <taxon>Flavobacteriales</taxon>
        <taxon>Flavobacteriaceae</taxon>
        <taxon>Flavobacterium</taxon>
    </lineage>
</organism>
<proteinExistence type="predicted"/>
<sequence length="257" mass="28702">MKKIIKGILVFLIPALFFTACMNEDLIPVLQEQKAGKILIRGYNALQDSIQISIDGKLLVIDKNTAFVNKITKDHAFVFYNNAPKRIEVINKVSKEVLRSYNFTVAKPVDTLSFYTGKNIYISKVLSYKPVVLTVAGHVGFRFIFPTLNRYSNSGYKGSVDAILKKTNGQMIGIAENINQDGFNSFLEFAYVAPPVINVELVKHGTTESYVPGMQVKLQMIIQNNKSKLIVLDEKANEAGVFTGVDGNINLVDYFTF</sequence>
<gene>
    <name evidence="1" type="ORF">DMB65_07405</name>
</gene>
<dbReference type="OrthoDB" id="1375129at2"/>
<reference evidence="1 2" key="1">
    <citation type="submission" date="2018-05" db="EMBL/GenBank/DDBJ databases">
        <title>Flavobacterium sp. strain IMCC34759, incomplete genome.</title>
        <authorList>
            <person name="Joung Y."/>
            <person name="Cho J."/>
        </authorList>
    </citation>
    <scope>NUCLEOTIDE SEQUENCE [LARGE SCALE GENOMIC DNA]</scope>
    <source>
        <strain evidence="1 2">IMCC34759</strain>
    </source>
</reference>
<name>A0A2V4C4U4_9FLAO</name>
<protein>
    <submittedName>
        <fullName evidence="1">Uncharacterized protein</fullName>
    </submittedName>
</protein>
<dbReference type="EMBL" id="QJHK01000005">
    <property type="protein sequence ID" value="PXY41224.1"/>
    <property type="molecule type" value="Genomic_DNA"/>
</dbReference>
<dbReference type="PROSITE" id="PS51257">
    <property type="entry name" value="PROKAR_LIPOPROTEIN"/>
    <property type="match status" value="1"/>
</dbReference>
<dbReference type="AlphaFoldDB" id="A0A2V4C4U4"/>
<comment type="caution">
    <text evidence="1">The sequence shown here is derived from an EMBL/GenBank/DDBJ whole genome shotgun (WGS) entry which is preliminary data.</text>
</comment>
<dbReference type="RefSeq" id="WP_110306013.1">
    <property type="nucleotide sequence ID" value="NZ_QJHK01000005.1"/>
</dbReference>